<dbReference type="Proteomes" id="UP000031184">
    <property type="component" value="Unassembled WGS sequence"/>
</dbReference>
<evidence type="ECO:0000313" key="2">
    <source>
        <dbReference type="Proteomes" id="UP000031184"/>
    </source>
</evidence>
<accession>A0A0B4EJ37</accession>
<reference evidence="1 2" key="1">
    <citation type="submission" date="2013-08" db="EMBL/GenBank/DDBJ databases">
        <title>An opportunistic ruminal bacterium that causes liver abscesses in cattle.</title>
        <authorList>
            <person name="Benahmed F.H."/>
            <person name="Rasmussen M."/>
            <person name="Harbottle H."/>
            <person name="Soppet D."/>
            <person name="Nagaraja T.G."/>
            <person name="Davidson M."/>
        </authorList>
    </citation>
    <scope>NUCLEOTIDE SEQUENCE [LARGE SCALE GENOMIC DNA]</scope>
    <source>
        <strain evidence="1 2">B35</strain>
    </source>
</reference>
<dbReference type="AlphaFoldDB" id="A0A0B4EJ37"/>
<protein>
    <submittedName>
        <fullName evidence="1">Uncharacterized protein</fullName>
    </submittedName>
</protein>
<dbReference type="PATRIC" id="fig|1226633.4.peg.932"/>
<evidence type="ECO:0000313" key="1">
    <source>
        <dbReference type="EMBL" id="KID49431.1"/>
    </source>
</evidence>
<proteinExistence type="predicted"/>
<organism evidence="1 2">
    <name type="scientific">Fusobacterium necrophorum subsp. funduliforme B35</name>
    <dbReference type="NCBI Taxonomy" id="1226633"/>
    <lineage>
        <taxon>Bacteria</taxon>
        <taxon>Fusobacteriati</taxon>
        <taxon>Fusobacteriota</taxon>
        <taxon>Fusobacteriia</taxon>
        <taxon>Fusobacteriales</taxon>
        <taxon>Fusobacteriaceae</taxon>
        <taxon>Fusobacterium</taxon>
    </lineage>
</organism>
<sequence length="30" mass="3426">MATKMRKKASMRRKVDAFLKITCAIAQNDV</sequence>
<gene>
    <name evidence="1" type="ORF">C095_04600</name>
</gene>
<dbReference type="EMBL" id="AUZI01000012">
    <property type="protein sequence ID" value="KID49431.1"/>
    <property type="molecule type" value="Genomic_DNA"/>
</dbReference>
<comment type="caution">
    <text evidence="1">The sequence shown here is derived from an EMBL/GenBank/DDBJ whole genome shotgun (WGS) entry which is preliminary data.</text>
</comment>
<name>A0A0B4EJ37_9FUSO</name>